<accession>L0KBL5</accession>
<reference evidence="3" key="1">
    <citation type="submission" date="2012-02" db="EMBL/GenBank/DDBJ databases">
        <title>The complete genome of Halobacteroides halobius DSM 5150.</title>
        <authorList>
            <person name="Lucas S."/>
            <person name="Copeland A."/>
            <person name="Lapidus A."/>
            <person name="Glavina del Rio T."/>
            <person name="Dalin E."/>
            <person name="Tice H."/>
            <person name="Bruce D."/>
            <person name="Goodwin L."/>
            <person name="Pitluck S."/>
            <person name="Peters L."/>
            <person name="Mikhailova N."/>
            <person name="Gu W."/>
            <person name="Kyrpides N."/>
            <person name="Mavromatis K."/>
            <person name="Ivanova N."/>
            <person name="Brettin T."/>
            <person name="Detter J.C."/>
            <person name="Han C."/>
            <person name="Larimer F."/>
            <person name="Land M."/>
            <person name="Hauser L."/>
            <person name="Markowitz V."/>
            <person name="Cheng J.-F."/>
            <person name="Hugenholtz P."/>
            <person name="Woyke T."/>
            <person name="Wu D."/>
            <person name="Tindall B."/>
            <person name="Pomrenke H."/>
            <person name="Brambilla E."/>
            <person name="Klenk H.-P."/>
            <person name="Eisen J.A."/>
        </authorList>
    </citation>
    <scope>NUCLEOTIDE SEQUENCE [LARGE SCALE GENOMIC DNA]</scope>
    <source>
        <strain evidence="3">ATCC 35273 / DSM 5150 / MD-1</strain>
    </source>
</reference>
<keyword evidence="1" id="KW-1133">Transmembrane helix</keyword>
<evidence type="ECO:0000313" key="2">
    <source>
        <dbReference type="EMBL" id="AGB41478.1"/>
    </source>
</evidence>
<evidence type="ECO:0000313" key="3">
    <source>
        <dbReference type="Proteomes" id="UP000010880"/>
    </source>
</evidence>
<proteinExistence type="predicted"/>
<dbReference type="OrthoDB" id="199424at2"/>
<keyword evidence="1" id="KW-0472">Membrane</keyword>
<keyword evidence="3" id="KW-1185">Reference proteome</keyword>
<feature type="transmembrane region" description="Helical" evidence="1">
    <location>
        <begin position="33"/>
        <end position="60"/>
    </location>
</feature>
<evidence type="ECO:0008006" key="4">
    <source>
        <dbReference type="Google" id="ProtNLM"/>
    </source>
</evidence>
<name>L0KBL5_HALHC</name>
<dbReference type="AlphaFoldDB" id="L0KBL5"/>
<evidence type="ECO:0000256" key="1">
    <source>
        <dbReference type="SAM" id="Phobius"/>
    </source>
</evidence>
<sequence length="140" mass="16353">MESLFKSYLSKDERILWIGQPHKGLLFDRREMYLFPISIAALLLNIGVLFVFIVSILSIFLDITISLSESELVNVFIMFISLIILIISFYVFLGRFIYKKWKMKNTYYAITNDKIIVLTDTYKKLVEKIDINRINGGLTP</sequence>
<dbReference type="RefSeq" id="WP_015327196.1">
    <property type="nucleotide sequence ID" value="NC_019978.1"/>
</dbReference>
<dbReference type="HOGENOM" id="CLU_1832372_0_0_9"/>
<dbReference type="Proteomes" id="UP000010880">
    <property type="component" value="Chromosome"/>
</dbReference>
<organism evidence="2 3">
    <name type="scientific">Halobacteroides halobius (strain ATCC 35273 / DSM 5150 / MD-1)</name>
    <dbReference type="NCBI Taxonomy" id="748449"/>
    <lineage>
        <taxon>Bacteria</taxon>
        <taxon>Bacillati</taxon>
        <taxon>Bacillota</taxon>
        <taxon>Clostridia</taxon>
        <taxon>Halanaerobiales</taxon>
        <taxon>Halobacteroidaceae</taxon>
        <taxon>Halobacteroides</taxon>
    </lineage>
</organism>
<keyword evidence="1" id="KW-0812">Transmembrane</keyword>
<gene>
    <name evidence="2" type="ordered locus">Halha_1538</name>
</gene>
<protein>
    <recommendedName>
        <fullName evidence="4">DUF304 domain-containing protein</fullName>
    </recommendedName>
</protein>
<dbReference type="EMBL" id="CP003359">
    <property type="protein sequence ID" value="AGB41478.1"/>
    <property type="molecule type" value="Genomic_DNA"/>
</dbReference>
<dbReference type="KEGG" id="hhl:Halha_1538"/>
<feature type="transmembrane region" description="Helical" evidence="1">
    <location>
        <begin position="72"/>
        <end position="93"/>
    </location>
</feature>